<gene>
    <name evidence="2" type="ORF">GLOINDRAFT_24617</name>
</gene>
<proteinExistence type="predicted"/>
<dbReference type="PROSITE" id="PS50011">
    <property type="entry name" value="PROTEIN_KINASE_DOM"/>
    <property type="match status" value="1"/>
</dbReference>
<dbReference type="PANTHER" id="PTHR44329">
    <property type="entry name" value="SERINE/THREONINE-PROTEIN KINASE TNNI3K-RELATED"/>
    <property type="match status" value="1"/>
</dbReference>
<dbReference type="GO" id="GO:0005524">
    <property type="term" value="F:ATP binding"/>
    <property type="evidence" value="ECO:0007669"/>
    <property type="project" value="InterPro"/>
</dbReference>
<evidence type="ECO:0000313" key="2">
    <source>
        <dbReference type="EMBL" id="ESA14756.1"/>
    </source>
</evidence>
<dbReference type="InterPro" id="IPR011009">
    <property type="entry name" value="Kinase-like_dom_sf"/>
</dbReference>
<dbReference type="PRINTS" id="PR00109">
    <property type="entry name" value="TYRKINASE"/>
</dbReference>
<protein>
    <recommendedName>
        <fullName evidence="1">Protein kinase domain-containing protein</fullName>
    </recommendedName>
</protein>
<dbReference type="GO" id="GO:0004674">
    <property type="term" value="F:protein serine/threonine kinase activity"/>
    <property type="evidence" value="ECO:0007669"/>
    <property type="project" value="TreeGrafter"/>
</dbReference>
<dbReference type="InterPro" id="IPR001245">
    <property type="entry name" value="Ser-Thr/Tyr_kinase_cat_dom"/>
</dbReference>
<dbReference type="InterPro" id="IPR051681">
    <property type="entry name" value="Ser/Thr_Kinases-Pseudokinases"/>
</dbReference>
<dbReference type="EMBL" id="KI282611">
    <property type="protein sequence ID" value="ESA14756.1"/>
    <property type="molecule type" value="Genomic_DNA"/>
</dbReference>
<dbReference type="AlphaFoldDB" id="U9UGK9"/>
<organism evidence="2">
    <name type="scientific">Rhizophagus irregularis (strain DAOM 181602 / DAOM 197198 / MUCL 43194)</name>
    <name type="common">Arbuscular mycorrhizal fungus</name>
    <name type="synonym">Glomus intraradices</name>
    <dbReference type="NCBI Taxonomy" id="747089"/>
    <lineage>
        <taxon>Eukaryota</taxon>
        <taxon>Fungi</taxon>
        <taxon>Fungi incertae sedis</taxon>
        <taxon>Mucoromycota</taxon>
        <taxon>Glomeromycotina</taxon>
        <taxon>Glomeromycetes</taxon>
        <taxon>Glomerales</taxon>
        <taxon>Glomeraceae</taxon>
        <taxon>Rhizophagus</taxon>
    </lineage>
</organism>
<feature type="domain" description="Protein kinase" evidence="1">
    <location>
        <begin position="1"/>
        <end position="179"/>
    </location>
</feature>
<dbReference type="VEuPathDB" id="FungiDB:RhiirFUN_011227"/>
<dbReference type="SUPFAM" id="SSF56112">
    <property type="entry name" value="Protein kinase-like (PK-like)"/>
    <property type="match status" value="1"/>
</dbReference>
<dbReference type="Pfam" id="PF07714">
    <property type="entry name" value="PK_Tyr_Ser-Thr"/>
    <property type="match status" value="1"/>
</dbReference>
<dbReference type="InterPro" id="IPR000719">
    <property type="entry name" value="Prot_kinase_dom"/>
</dbReference>
<evidence type="ECO:0000259" key="1">
    <source>
        <dbReference type="PROSITE" id="PS50011"/>
    </source>
</evidence>
<reference evidence="2" key="1">
    <citation type="submission" date="2013-07" db="EMBL/GenBank/DDBJ databases">
        <title>The genome of an arbuscular mycorrhizal fungus provides insights into the evolution of the oldest plant symbiosis.</title>
        <authorList>
            <consortium name="DOE Joint Genome Institute"/>
            <person name="Tisserant E."/>
            <person name="Malbreil M."/>
            <person name="Kuo A."/>
            <person name="Kohler A."/>
            <person name="Symeonidi A."/>
            <person name="Balestrini R."/>
            <person name="Charron P."/>
            <person name="Duensing N."/>
            <person name="Frei-dit-Frey N."/>
            <person name="Gianinazzi-Pearson V."/>
            <person name="Gilbert B."/>
            <person name="Handa Y."/>
            <person name="Hijri M."/>
            <person name="Kaul R."/>
            <person name="Kawaguchi M."/>
            <person name="Krajinski F."/>
            <person name="Lammers P."/>
            <person name="Lapierre D."/>
            <person name="Masclaux F.G."/>
            <person name="Murat C."/>
            <person name="Morin E."/>
            <person name="Ndikumana S."/>
            <person name="Pagni M."/>
            <person name="Petitpierre D."/>
            <person name="Requena N."/>
            <person name="Rosikiewicz P."/>
            <person name="Riley R."/>
            <person name="Saito K."/>
            <person name="San Clemente H."/>
            <person name="Shapiro H."/>
            <person name="van Tuinen D."/>
            <person name="Becard G."/>
            <person name="Bonfante P."/>
            <person name="Paszkowski U."/>
            <person name="Shachar-Hill Y."/>
            <person name="Young J.P."/>
            <person name="Sanders I.R."/>
            <person name="Henrissat B."/>
            <person name="Rensing S.A."/>
            <person name="Grigoriev I.V."/>
            <person name="Corradi N."/>
            <person name="Roux C."/>
            <person name="Martin F."/>
        </authorList>
    </citation>
    <scope>NUCLEOTIDE SEQUENCE</scope>
    <source>
        <strain evidence="2">DAOM 197198</strain>
    </source>
</reference>
<dbReference type="HOGENOM" id="CLU_000288_7_0_1"/>
<accession>U9UGK9</accession>
<dbReference type="eggNOG" id="KOG0192">
    <property type="taxonomic scope" value="Eukaryota"/>
</dbReference>
<dbReference type="Gene3D" id="1.10.510.10">
    <property type="entry name" value="Transferase(Phosphotransferase) domain 1"/>
    <property type="match status" value="1"/>
</dbReference>
<dbReference type="PANTHER" id="PTHR44329:SF6">
    <property type="entry name" value="RECEPTOR-INTERACTING SERINE_THREONINE-PROTEIN KINASE 1"/>
    <property type="match status" value="1"/>
</dbReference>
<name>U9UGK9_RHIID</name>
<sequence>MTYANGGNLHGYLQKNFVNITWPNKVKILLDISLGLQNIHENNYIHRDLHSGNILLLYKRWRIGDLGLSQPAENTSLNNEIYGVIPYIAPEIFKGGKFSKESDIYSLGMIMWELTTGCKPFADVEHNIDLIYEIIDGKRPEITNDTPECFANLMRQCWNSDPSKRPIINEFLIPIFKWYNTTFEISPSFRKEFTEIFEQAEKKRLELIQLKKLGPEFSQKSHPKAIFTSRALNSWISKSSTINSSTIMHSIKQEHYITKENDFDIDINTQRLSSSNIQESSLNNQHSNAIYTISKPISTVNSSRKRNFEELKIETQNIGKHVKIDN</sequence>